<dbReference type="EMBL" id="QGTA01000114">
    <property type="protein sequence ID" value="RQW96393.1"/>
    <property type="molecule type" value="Genomic_DNA"/>
</dbReference>
<name>A0ABX9Y8L4_MICCH</name>
<organism evidence="1 2">
    <name type="scientific">Micromonospora chalcea</name>
    <dbReference type="NCBI Taxonomy" id="1874"/>
    <lineage>
        <taxon>Bacteria</taxon>
        <taxon>Bacillati</taxon>
        <taxon>Actinomycetota</taxon>
        <taxon>Actinomycetes</taxon>
        <taxon>Micromonosporales</taxon>
        <taxon>Micromonosporaceae</taxon>
        <taxon>Micromonospora</taxon>
    </lineage>
</organism>
<gene>
    <name evidence="1" type="ORF">DLJ60_05420</name>
</gene>
<reference evidence="1 2" key="1">
    <citation type="submission" date="2018-05" db="EMBL/GenBank/DDBJ databases">
        <title>Micromonospora from Atacama Desert.</title>
        <authorList>
            <person name="Carro L."/>
            <person name="Goodfellow M."/>
            <person name="Klenk H.-P."/>
        </authorList>
    </citation>
    <scope>NUCLEOTIDE SEQUENCE [LARGE SCALE GENOMIC DNA]</scope>
    <source>
        <strain evidence="1 2">LB41</strain>
    </source>
</reference>
<protein>
    <submittedName>
        <fullName evidence="1">Uncharacterized protein</fullName>
    </submittedName>
</protein>
<dbReference type="Proteomes" id="UP000274694">
    <property type="component" value="Unassembled WGS sequence"/>
</dbReference>
<sequence>MSVDAVLREDRQGIDLVARVPRGIPKHEWSLDLGDALHNLRSAFDAVAWGMAHFNDAHPTRPKRVAFPICGDEKQWDEAVKAWVGEIHPEFQERLRTMQPFTYVPAGGVSVLSMLHDLDIQDKRRDILTVSADLHGINLGGSFEYENHDTQAAPRVDMCSDVKFRDGVVLGTIHAGAPIRMLGQMILRPHMMVQLTYRETTHDVMPMLQQFVVETRRYLDILMHGLDAPDESDEAEWSPMDVGPPPPA</sequence>
<accession>A0ABX9Y8L4</accession>
<comment type="caution">
    <text evidence="1">The sequence shown here is derived from an EMBL/GenBank/DDBJ whole genome shotgun (WGS) entry which is preliminary data.</text>
</comment>
<proteinExistence type="predicted"/>
<evidence type="ECO:0000313" key="2">
    <source>
        <dbReference type="Proteomes" id="UP000274694"/>
    </source>
</evidence>
<evidence type="ECO:0000313" key="1">
    <source>
        <dbReference type="EMBL" id="RQW96393.1"/>
    </source>
</evidence>
<keyword evidence="2" id="KW-1185">Reference proteome</keyword>